<keyword evidence="7 19" id="KW-0028">Amino-acid biosynthesis</keyword>
<dbReference type="InterPro" id="IPR058047">
    <property type="entry name" value="CPSase_preATP-grasp"/>
</dbReference>
<evidence type="ECO:0000256" key="3">
    <source>
        <dbReference type="ARBA" id="ARBA00005077"/>
    </source>
</evidence>
<feature type="binding site" evidence="19">
    <location>
        <position position="853"/>
    </location>
    <ligand>
        <name>Mn(2+)</name>
        <dbReference type="ChEBI" id="CHEBI:29035"/>
        <label>3</label>
    </ligand>
</feature>
<dbReference type="GO" id="GO:0004088">
    <property type="term" value="F:carbamoyl-phosphate synthase (glutamine-hydrolyzing) activity"/>
    <property type="evidence" value="ECO:0007669"/>
    <property type="project" value="UniProtKB-UniRule"/>
</dbReference>
<dbReference type="EMBL" id="JACHXA010000011">
    <property type="protein sequence ID" value="MBB3066832.1"/>
    <property type="molecule type" value="Genomic_DNA"/>
</dbReference>
<keyword evidence="11 19" id="KW-0067">ATP-binding</keyword>
<feature type="binding site" evidence="19">
    <location>
        <position position="176"/>
    </location>
    <ligand>
        <name>ATP</name>
        <dbReference type="ChEBI" id="CHEBI:30616"/>
        <label>1</label>
    </ligand>
</feature>
<dbReference type="FunFam" id="3.30.470.20:FF:000013">
    <property type="entry name" value="Carbamoyl-phosphate synthase large chain"/>
    <property type="match status" value="1"/>
</dbReference>
<dbReference type="PROSITE" id="PS51855">
    <property type="entry name" value="MGS"/>
    <property type="match status" value="1"/>
</dbReference>
<dbReference type="Pfam" id="PF02786">
    <property type="entry name" value="CPSase_L_D2"/>
    <property type="match status" value="2"/>
</dbReference>
<keyword evidence="10 19" id="KW-0547">Nucleotide-binding</keyword>
<feature type="binding site" evidence="19">
    <location>
        <position position="853"/>
    </location>
    <ligand>
        <name>Mg(2+)</name>
        <dbReference type="ChEBI" id="CHEBI:18420"/>
        <label>4</label>
    </ligand>
</feature>
<dbReference type="Pfam" id="PF02142">
    <property type="entry name" value="MGS"/>
    <property type="match status" value="1"/>
</dbReference>
<evidence type="ECO:0000256" key="16">
    <source>
        <dbReference type="ARBA" id="ARBA00048816"/>
    </source>
</evidence>
<dbReference type="Pfam" id="PF25596">
    <property type="entry name" value="CPSase_L_D1"/>
    <property type="match status" value="2"/>
</dbReference>
<keyword evidence="12" id="KW-0460">Magnesium</keyword>
<dbReference type="UniPathway" id="UPA00068">
    <property type="reaction ID" value="UER00171"/>
</dbReference>
<dbReference type="Proteomes" id="UP000581135">
    <property type="component" value="Unassembled WGS sequence"/>
</dbReference>
<comment type="catalytic activity">
    <reaction evidence="15 19">
        <text>hydrogencarbonate + NH4(+) + 2 ATP = carbamoyl phosphate + 2 ADP + phosphate + 2 H(+)</text>
        <dbReference type="Rhea" id="RHEA:18029"/>
        <dbReference type="ChEBI" id="CHEBI:15378"/>
        <dbReference type="ChEBI" id="CHEBI:17544"/>
        <dbReference type="ChEBI" id="CHEBI:28938"/>
        <dbReference type="ChEBI" id="CHEBI:30616"/>
        <dbReference type="ChEBI" id="CHEBI:43474"/>
        <dbReference type="ChEBI" id="CHEBI:58228"/>
        <dbReference type="ChEBI" id="CHEBI:456216"/>
        <dbReference type="EC" id="6.3.4.16"/>
    </reaction>
</comment>
<keyword evidence="6 19" id="KW-0436">Ligase</keyword>
<dbReference type="SUPFAM" id="SSF52335">
    <property type="entry name" value="Methylglyoxal synthase-like"/>
    <property type="match status" value="1"/>
</dbReference>
<feature type="region of interest" description="Carboxyphosphate synthetic domain" evidence="19">
    <location>
        <begin position="1"/>
        <end position="402"/>
    </location>
</feature>
<dbReference type="SUPFAM" id="SSF48108">
    <property type="entry name" value="Carbamoyl phosphate synthetase, large subunit connection domain"/>
    <property type="match status" value="1"/>
</dbReference>
<dbReference type="EC" id="6.3.5.5" evidence="19"/>
<comment type="cofactor">
    <cofactor evidence="1">
        <name>Mn(2+)</name>
        <dbReference type="ChEBI" id="CHEBI:29035"/>
    </cofactor>
</comment>
<dbReference type="InterPro" id="IPR011607">
    <property type="entry name" value="MGS-like_dom"/>
</dbReference>
<feature type="binding site" evidence="19">
    <location>
        <position position="299"/>
    </location>
    <ligand>
        <name>Mn(2+)</name>
        <dbReference type="ChEBI" id="CHEBI:29035"/>
        <label>2</label>
    </ligand>
</feature>
<reference evidence="22 23" key="1">
    <citation type="submission" date="2020-08" db="EMBL/GenBank/DDBJ databases">
        <title>Genomic Encyclopedia of Type Strains, Phase III (KMG-III): the genomes of soil and plant-associated and newly described type strains.</title>
        <authorList>
            <person name="Whitman W."/>
        </authorList>
    </citation>
    <scope>NUCLEOTIDE SEQUENCE [LARGE SCALE GENOMIC DNA]</scope>
    <source>
        <strain evidence="22 23">CECT 8803</strain>
    </source>
</reference>
<feature type="domain" description="ATP-grasp" evidence="20">
    <location>
        <begin position="691"/>
        <end position="882"/>
    </location>
</feature>
<feature type="binding site" evidence="19">
    <location>
        <position position="798"/>
    </location>
    <ligand>
        <name>ATP</name>
        <dbReference type="ChEBI" id="CHEBI:30616"/>
        <label>2</label>
    </ligand>
</feature>
<evidence type="ECO:0000256" key="7">
    <source>
        <dbReference type="ARBA" id="ARBA00022605"/>
    </source>
</evidence>
<evidence type="ECO:0000259" key="20">
    <source>
        <dbReference type="PROSITE" id="PS50975"/>
    </source>
</evidence>
<dbReference type="PROSITE" id="PS50975">
    <property type="entry name" value="ATP_GRASP"/>
    <property type="match status" value="2"/>
</dbReference>
<dbReference type="InterPro" id="IPR033937">
    <property type="entry name" value="MGS_CPS_CarB"/>
</dbReference>
<dbReference type="AlphaFoldDB" id="A0A839SWG4"/>
<dbReference type="SUPFAM" id="SSF52440">
    <property type="entry name" value="PreATP-grasp domain"/>
    <property type="match status" value="2"/>
</dbReference>
<comment type="function">
    <text evidence="17 19">Large subunit of the glutamine-dependent carbamoyl phosphate synthetase (CPSase). CPSase catalyzes the formation of carbamoyl phosphate from the ammonia moiety of glutamine, carbonate, and phosphate donated by ATP, constituting the first step of 2 biosynthetic pathways, one leading to arginine and/or urea and the other to pyrimidine nucleotides. The large subunit (synthetase) binds the substrates ammonia (free or transferred from glutamine from the small subunit), hydrogencarbonate and ATP and carries out an ATP-coupled ligase reaction, activating hydrogencarbonate by forming carboxy phosphate which reacts with ammonia to form carbamoyl phosphate.</text>
</comment>
<feature type="binding site" evidence="19">
    <location>
        <position position="169"/>
    </location>
    <ligand>
        <name>ATP</name>
        <dbReference type="ChEBI" id="CHEBI:30616"/>
        <label>1</label>
    </ligand>
</feature>
<feature type="binding site" evidence="19">
    <location>
        <position position="853"/>
    </location>
    <ligand>
        <name>Mg(2+)</name>
        <dbReference type="ChEBI" id="CHEBI:18420"/>
        <label>3</label>
    </ligand>
</feature>
<feature type="binding site" evidence="19">
    <location>
        <position position="727"/>
    </location>
    <ligand>
        <name>ATP</name>
        <dbReference type="ChEBI" id="CHEBI:30616"/>
        <label>2</label>
    </ligand>
</feature>
<dbReference type="InterPro" id="IPR011761">
    <property type="entry name" value="ATP-grasp"/>
</dbReference>
<dbReference type="UniPathway" id="UPA00070">
    <property type="reaction ID" value="UER00115"/>
</dbReference>
<dbReference type="InterPro" id="IPR016185">
    <property type="entry name" value="PreATP-grasp_dom_sf"/>
</dbReference>
<comment type="similarity">
    <text evidence="4 19">Belongs to the CarB family.</text>
</comment>
<evidence type="ECO:0000256" key="10">
    <source>
        <dbReference type="ARBA" id="ARBA00022741"/>
    </source>
</evidence>
<keyword evidence="14" id="KW-0464">Manganese</keyword>
<accession>A0A839SWG4</accession>
<dbReference type="GO" id="GO:0006526">
    <property type="term" value="P:L-arginine biosynthetic process"/>
    <property type="evidence" value="ECO:0007669"/>
    <property type="project" value="UniProtKB-UniRule"/>
</dbReference>
<comment type="catalytic activity">
    <reaction evidence="16 19">
        <text>hydrogencarbonate + L-glutamine + 2 ATP + H2O = carbamoyl phosphate + L-glutamate + 2 ADP + phosphate + 2 H(+)</text>
        <dbReference type="Rhea" id="RHEA:18633"/>
        <dbReference type="ChEBI" id="CHEBI:15377"/>
        <dbReference type="ChEBI" id="CHEBI:15378"/>
        <dbReference type="ChEBI" id="CHEBI:17544"/>
        <dbReference type="ChEBI" id="CHEBI:29985"/>
        <dbReference type="ChEBI" id="CHEBI:30616"/>
        <dbReference type="ChEBI" id="CHEBI:43474"/>
        <dbReference type="ChEBI" id="CHEBI:58228"/>
        <dbReference type="ChEBI" id="CHEBI:58359"/>
        <dbReference type="ChEBI" id="CHEBI:456216"/>
        <dbReference type="EC" id="6.3.5.5"/>
    </reaction>
</comment>
<dbReference type="GO" id="GO:0004087">
    <property type="term" value="F:carbamoyl-phosphate synthase (ammonia) activity"/>
    <property type="evidence" value="ECO:0007669"/>
    <property type="project" value="UniProtKB-EC"/>
</dbReference>
<feature type="binding site" evidence="19">
    <location>
        <position position="175"/>
    </location>
    <ligand>
        <name>ATP</name>
        <dbReference type="ChEBI" id="CHEBI:30616"/>
        <label>1</label>
    </ligand>
</feature>
<evidence type="ECO:0000256" key="17">
    <source>
        <dbReference type="ARBA" id="ARBA00057223"/>
    </source>
</evidence>
<keyword evidence="8" id="KW-0479">Metal-binding</keyword>
<feature type="binding site" evidence="19">
    <location>
        <position position="768"/>
    </location>
    <ligand>
        <name>ATP</name>
        <dbReference type="ChEBI" id="CHEBI:30616"/>
        <label>2</label>
    </ligand>
</feature>
<evidence type="ECO:0000256" key="12">
    <source>
        <dbReference type="ARBA" id="ARBA00022842"/>
    </source>
</evidence>
<evidence type="ECO:0000256" key="18">
    <source>
        <dbReference type="ARBA" id="ARBA00062056"/>
    </source>
</evidence>
<dbReference type="FunFam" id="1.10.1030.10:FF:000002">
    <property type="entry name" value="Carbamoyl-phosphate synthase large chain"/>
    <property type="match status" value="1"/>
</dbReference>
<dbReference type="GO" id="GO:0006541">
    <property type="term" value="P:glutamine metabolic process"/>
    <property type="evidence" value="ECO:0007669"/>
    <property type="project" value="TreeGrafter"/>
</dbReference>
<name>A0A839SWG4_9PROT</name>
<evidence type="ECO:0000256" key="19">
    <source>
        <dbReference type="HAMAP-Rule" id="MF_01210"/>
    </source>
</evidence>
<comment type="domain">
    <text evidence="19">The large subunit is composed of 2 ATP-grasp domains that are involved in binding the 2 ATP molecules needed for carbamoyl phosphate synthesis. The N-terminal ATP-grasp domain (referred to as the carboxyphosphate synthetic component) catalyzes the ATP-dependent phosphorylation of hydrogencarbonate to carboxyphosphate and the subsequent nucleophilic attack by ammonia to form a carbamate intermediate. The C-terminal ATP-grasp domain (referred to as the carbamoyl phosphate synthetic component) then catalyzes the phosphorylation of carbamate with the second ATP to form the end product carbamoyl phosphate. The reactive and unstable enzyme intermediates are sequentially channeled from one active site to the next through the interior of the protein over a distance of at least 96 A.</text>
</comment>
<evidence type="ECO:0000256" key="14">
    <source>
        <dbReference type="ARBA" id="ARBA00023211"/>
    </source>
</evidence>
<dbReference type="GO" id="GO:0005524">
    <property type="term" value="F:ATP binding"/>
    <property type="evidence" value="ECO:0007669"/>
    <property type="project" value="UniProtKB-UniRule"/>
</dbReference>
<dbReference type="InterPro" id="IPR005480">
    <property type="entry name" value="CPSase_lsu_oligo"/>
</dbReference>
<feature type="binding site" evidence="19">
    <location>
        <position position="299"/>
    </location>
    <ligand>
        <name>ATP</name>
        <dbReference type="ChEBI" id="CHEBI:30616"/>
        <label>1</label>
    </ligand>
</feature>
<dbReference type="EC" id="6.3.4.16" evidence="19"/>
<dbReference type="NCBIfam" id="NF009455">
    <property type="entry name" value="PRK12815.1"/>
    <property type="match status" value="1"/>
</dbReference>
<dbReference type="NCBIfam" id="NF003671">
    <property type="entry name" value="PRK05294.1"/>
    <property type="match status" value="1"/>
</dbReference>
<feature type="binding site" evidence="19">
    <location>
        <position position="853"/>
    </location>
    <ligand>
        <name>ATP</name>
        <dbReference type="ChEBI" id="CHEBI:30616"/>
        <label>2</label>
    </ligand>
</feature>
<gene>
    <name evidence="19" type="primary">carB</name>
    <name evidence="22" type="ORF">FHR98_003143</name>
</gene>
<keyword evidence="13 19" id="KW-0665">Pyrimidine biosynthesis</keyword>
<dbReference type="GO" id="GO:0005737">
    <property type="term" value="C:cytoplasm"/>
    <property type="evidence" value="ECO:0007669"/>
    <property type="project" value="TreeGrafter"/>
</dbReference>
<dbReference type="NCBIfam" id="TIGR01369">
    <property type="entry name" value="CPSaseII_lrg"/>
    <property type="match status" value="1"/>
</dbReference>
<feature type="binding site" evidence="19">
    <location>
        <position position="799"/>
    </location>
    <ligand>
        <name>ATP</name>
        <dbReference type="ChEBI" id="CHEBI:30616"/>
        <label>2</label>
    </ligand>
</feature>
<dbReference type="HAMAP" id="MF_01210_A">
    <property type="entry name" value="CPSase_L_chain_A"/>
    <property type="match status" value="1"/>
</dbReference>
<feature type="binding site" evidence="19">
    <location>
        <position position="855"/>
    </location>
    <ligand>
        <name>Mg(2+)</name>
        <dbReference type="ChEBI" id="CHEBI:18420"/>
        <label>4</label>
    </ligand>
</feature>
<dbReference type="SMART" id="SM01096">
    <property type="entry name" value="CPSase_L_D3"/>
    <property type="match status" value="1"/>
</dbReference>
<dbReference type="InterPro" id="IPR005479">
    <property type="entry name" value="CPAse_ATP-bd"/>
</dbReference>
<comment type="caution">
    <text evidence="22">The sequence shown here is derived from an EMBL/GenBank/DDBJ whole genome shotgun (WGS) entry which is preliminary data.</text>
</comment>
<dbReference type="InterPro" id="IPR005483">
    <property type="entry name" value="CPSase_dom"/>
</dbReference>
<protein>
    <recommendedName>
        <fullName evidence="19">Carbamoyl phosphate synthase large chain</fullName>
        <ecNumber evidence="19">6.3.4.16</ecNumber>
        <ecNumber evidence="19">6.3.5.5</ecNumber>
    </recommendedName>
    <alternativeName>
        <fullName evidence="19">Carbamoyl phosphate synthetase ammonia chain</fullName>
    </alternativeName>
</protein>
<feature type="binding site" evidence="19">
    <location>
        <position position="285"/>
    </location>
    <ligand>
        <name>ATP</name>
        <dbReference type="ChEBI" id="CHEBI:30616"/>
        <label>1</label>
    </ligand>
</feature>
<dbReference type="InterPro" id="IPR036897">
    <property type="entry name" value="CarbamoylP_synth_lsu_oligo_sf"/>
</dbReference>
<evidence type="ECO:0000259" key="21">
    <source>
        <dbReference type="PROSITE" id="PS51855"/>
    </source>
</evidence>
<feature type="binding site" evidence="19">
    <location>
        <position position="855"/>
    </location>
    <ligand>
        <name>Mn(2+)</name>
        <dbReference type="ChEBI" id="CHEBI:29035"/>
        <label>4</label>
    </ligand>
</feature>
<feature type="binding site" evidence="19">
    <location>
        <position position="285"/>
    </location>
    <ligand>
        <name>Mn(2+)</name>
        <dbReference type="ChEBI" id="CHEBI:29035"/>
        <label>1</label>
    </ligand>
</feature>
<dbReference type="FunFam" id="3.30.470.20:FF:000007">
    <property type="entry name" value="Carbamoyl-phosphate synthase large chain"/>
    <property type="match status" value="1"/>
</dbReference>
<evidence type="ECO:0000256" key="15">
    <source>
        <dbReference type="ARBA" id="ARBA00047359"/>
    </source>
</evidence>
<dbReference type="GO" id="GO:0046872">
    <property type="term" value="F:metal ion binding"/>
    <property type="evidence" value="ECO:0007669"/>
    <property type="project" value="UniProtKB-KW"/>
</dbReference>
<evidence type="ECO:0000313" key="22">
    <source>
        <dbReference type="EMBL" id="MBB3066832.1"/>
    </source>
</evidence>
<evidence type="ECO:0000256" key="5">
    <source>
        <dbReference type="ARBA" id="ARBA00022571"/>
    </source>
</evidence>
<evidence type="ECO:0000256" key="2">
    <source>
        <dbReference type="ARBA" id="ARBA00004812"/>
    </source>
</evidence>
<proteinExistence type="inferred from homology"/>
<evidence type="ECO:0000256" key="8">
    <source>
        <dbReference type="ARBA" id="ARBA00022723"/>
    </source>
</evidence>
<feature type="binding site" evidence="19">
    <location>
        <position position="299"/>
    </location>
    <ligand>
        <name>Mg(2+)</name>
        <dbReference type="ChEBI" id="CHEBI:18420"/>
        <label>1</label>
    </ligand>
</feature>
<feature type="binding site" evidence="19">
    <location>
        <position position="208"/>
    </location>
    <ligand>
        <name>ATP</name>
        <dbReference type="ChEBI" id="CHEBI:30616"/>
        <label>1</label>
    </ligand>
</feature>
<sequence length="1086" mass="117077">MPKRTDIKSIMIIGAGPIVIGQACEFDYSGVQACKALREEGYRVILVNSNPATIMTDPGLADATYIEPITPEVVTKILEKERPDALLPTMGGQTALNTGLTLANEGVLERLGVELIGARADVIEKAEDRQLFREAMDKIGLKSPTSRLVKTYNEAIAALEIVGLPAIIRPSFTLGGTGGGIAYNAEEFQEIVTGGLRASPVHQVLIEQSVLGWKEYEMEVVRDGADNCIIICSIENVDPMGIHTGDSVTVAPALTLTDKEYQIMRDASIACLREIGVDTGGSNVQFAVNPDSGELVVIEMNPRVSRSSALASKATGFPIAKVAAKLAVGYRLDELDNDITKVTPASFEPTIDYVVTKMPRFTFEKFKGAQPYLTTAMKSVGEAMSIGRSFQESLQKALRSMETGLNGLNEVEIPGALDAKGVVDKDAIRTELAKPKPDRILTIAQALRHGMTVAEIQNATKYDPWFLEQIAGLVSAEERLRKQGLPESRLAWLKVKKMGFSDARLGELTGHDEDAVSKIRRAAGALPVYKRIDTCAGEFPSPTPYMYACYEGDASGQSECEADPSDRQKVMILGGGPNRIGQGIEFDYCCVHAAYALKEAGIETIMVNCNPETVSTDYDTSDRLYFEPLTAEDVIEIARKEQSKGQLLGVIVQFGGQTPLKLAEALQRADVPILGTPPDAIDLAEDRERFQALLNKLNLKQPANGIARSKDEAKRAAESIGYPVLLRPSYVLGGRAMEIVYSEAELERYIDTAVKVSGRNPVLVDNYLRDATEVDVDVLCDGAQVHVAGIMEHIEEAGIHSGDSACSLPPHSLSAAIIEEIERQSKQLALALGVVGLMNVQFAIVGEDIYILEVNPRASRTVPFVAKATGLPVAKIAARIMAGAKLSSFQLDRARSQHVAVKEAVFPFARFPGVDVILGPEMKSTGEVMGIDKDFAHAFAKSQLGAGVKLPTEGSVFLSVKDADKAKMAVVARELVDMGFEVVCTVGTADYMRAQGLEVSLINKVREGRPHVVDSMKNGSIALVFNTTEGAKAIQDSFEIRQTALNAGIPYYTTVAGSLAATKAIRALKTGQLEVAPLQAYFSGSF</sequence>
<dbReference type="FunFam" id="3.40.50.20:FF:000003">
    <property type="entry name" value="Carbamoyl-phosphate synthase large chain"/>
    <property type="match status" value="1"/>
</dbReference>
<feature type="binding site" evidence="19">
    <location>
        <position position="299"/>
    </location>
    <ligand>
        <name>Mg(2+)</name>
        <dbReference type="ChEBI" id="CHEBI:18420"/>
        <label>2</label>
    </ligand>
</feature>
<dbReference type="PANTHER" id="PTHR11405:SF53">
    <property type="entry name" value="CARBAMOYL-PHOSPHATE SYNTHASE [AMMONIA], MITOCHONDRIAL"/>
    <property type="match status" value="1"/>
</dbReference>
<feature type="binding site" evidence="19">
    <location>
        <position position="285"/>
    </location>
    <ligand>
        <name>Mg(2+)</name>
        <dbReference type="ChEBI" id="CHEBI:18420"/>
        <label>1</label>
    </ligand>
</feature>
<dbReference type="PROSITE" id="PS00866">
    <property type="entry name" value="CPSASE_1"/>
    <property type="match status" value="1"/>
</dbReference>
<dbReference type="CDD" id="cd01424">
    <property type="entry name" value="MGS_CPS_II"/>
    <property type="match status" value="1"/>
</dbReference>
<evidence type="ECO:0000256" key="1">
    <source>
        <dbReference type="ARBA" id="ARBA00001936"/>
    </source>
</evidence>
<feature type="binding site" evidence="19">
    <location>
        <position position="299"/>
    </location>
    <ligand>
        <name>Mn(2+)</name>
        <dbReference type="ChEBI" id="CHEBI:29035"/>
        <label>1</label>
    </ligand>
</feature>
<dbReference type="PRINTS" id="PR00098">
    <property type="entry name" value="CPSASE"/>
</dbReference>
<evidence type="ECO:0000256" key="6">
    <source>
        <dbReference type="ARBA" id="ARBA00022598"/>
    </source>
</evidence>
<comment type="cofactor">
    <cofactor evidence="19">
        <name>Mg(2+)</name>
        <dbReference type="ChEBI" id="CHEBI:18420"/>
    </cofactor>
    <cofactor evidence="19">
        <name>Mn(2+)</name>
        <dbReference type="ChEBI" id="CHEBI:29035"/>
    </cofactor>
    <text evidence="19">Binds 4 Mg(2+) or Mn(2+) ions per subunit.</text>
</comment>
<dbReference type="FunFam" id="3.40.50.20:FF:000001">
    <property type="entry name" value="Carbamoyl-phosphate synthase large chain"/>
    <property type="match status" value="1"/>
</dbReference>
<dbReference type="PROSITE" id="PS00867">
    <property type="entry name" value="CPSASE_2"/>
    <property type="match status" value="2"/>
</dbReference>
<feature type="binding site" evidence="19">
    <location>
        <position position="766"/>
    </location>
    <ligand>
        <name>ATP</name>
        <dbReference type="ChEBI" id="CHEBI:30616"/>
        <label>2</label>
    </ligand>
</feature>
<dbReference type="Gene3D" id="3.40.50.20">
    <property type="match status" value="2"/>
</dbReference>
<feature type="binding site" evidence="19">
    <location>
        <position position="215"/>
    </location>
    <ligand>
        <name>ATP</name>
        <dbReference type="ChEBI" id="CHEBI:30616"/>
        <label>1</label>
    </ligand>
</feature>
<evidence type="ECO:0000313" key="23">
    <source>
        <dbReference type="Proteomes" id="UP000581135"/>
    </source>
</evidence>
<dbReference type="Pfam" id="PF02787">
    <property type="entry name" value="CPSase_L_D3"/>
    <property type="match status" value="1"/>
</dbReference>
<feature type="domain" description="ATP-grasp" evidence="20">
    <location>
        <begin position="133"/>
        <end position="328"/>
    </location>
</feature>
<dbReference type="FunFam" id="3.30.1490.20:FF:000001">
    <property type="entry name" value="Carbamoyl-phosphate synthase large chain"/>
    <property type="match status" value="1"/>
</dbReference>
<keyword evidence="23" id="KW-1185">Reference proteome</keyword>
<dbReference type="GO" id="GO:0044205">
    <property type="term" value="P:'de novo' UMP biosynthetic process"/>
    <property type="evidence" value="ECO:0007669"/>
    <property type="project" value="UniProtKB-UniRule"/>
</dbReference>
<feature type="binding site" evidence="19">
    <location>
        <position position="129"/>
    </location>
    <ligand>
        <name>ATP</name>
        <dbReference type="ChEBI" id="CHEBI:30616"/>
        <label>1</label>
    </ligand>
</feature>
<feature type="binding site" evidence="19">
    <location>
        <position position="301"/>
    </location>
    <ligand>
        <name>Mn(2+)</name>
        <dbReference type="ChEBI" id="CHEBI:29035"/>
        <label>2</label>
    </ligand>
</feature>
<evidence type="ECO:0000256" key="13">
    <source>
        <dbReference type="ARBA" id="ARBA00022975"/>
    </source>
</evidence>
<dbReference type="PANTHER" id="PTHR11405">
    <property type="entry name" value="CARBAMOYLTRANSFERASE FAMILY MEMBER"/>
    <property type="match status" value="1"/>
</dbReference>
<feature type="binding site" evidence="19">
    <location>
        <position position="800"/>
    </location>
    <ligand>
        <name>ATP</name>
        <dbReference type="ChEBI" id="CHEBI:30616"/>
        <label>2</label>
    </ligand>
</feature>
<comment type="caution">
    <text evidence="19">Lacks conserved residue(s) required for the propagation of feature annotation.</text>
</comment>
<feature type="binding site" evidence="19">
    <location>
        <position position="853"/>
    </location>
    <ligand>
        <name>Mn(2+)</name>
        <dbReference type="ChEBI" id="CHEBI:29035"/>
        <label>4</label>
    </ligand>
</feature>
<feature type="binding site" evidence="19">
    <location>
        <position position="210"/>
    </location>
    <ligand>
        <name>ATP</name>
        <dbReference type="ChEBI" id="CHEBI:30616"/>
        <label>1</label>
    </ligand>
</feature>
<dbReference type="Gene3D" id="3.40.50.1380">
    <property type="entry name" value="Methylglyoxal synthase-like domain"/>
    <property type="match status" value="1"/>
</dbReference>
<feature type="binding site" evidence="19">
    <location>
        <position position="841"/>
    </location>
    <ligand>
        <name>Mn(2+)</name>
        <dbReference type="ChEBI" id="CHEBI:29035"/>
        <label>3</label>
    </ligand>
</feature>
<feature type="binding site" evidence="19">
    <location>
        <position position="242"/>
    </location>
    <ligand>
        <name>ATP</name>
        <dbReference type="ChEBI" id="CHEBI:30616"/>
        <label>1</label>
    </ligand>
</feature>
<comment type="subunit">
    <text evidence="18 19">Composed of two chains; the small (or glutamine) chain promotes the hydrolysis of glutamine to ammonia, which is used by the large (or ammonia) chain to synthesize carbamoyl phosphate. Tetramer of heterodimers (alpha,beta)4.</text>
</comment>
<dbReference type="Gene3D" id="1.10.1030.10">
    <property type="entry name" value="Carbamoyl-phosphate synthetase, large subunit oligomerisation domain"/>
    <property type="match status" value="1"/>
</dbReference>
<comment type="pathway">
    <text evidence="2 19">Pyrimidine metabolism; UMP biosynthesis via de novo pathway; (S)-dihydroorotate from bicarbonate: step 1/3.</text>
</comment>
<dbReference type="InterPro" id="IPR006275">
    <property type="entry name" value="CPSase_lsu"/>
</dbReference>
<dbReference type="HAMAP" id="MF_01210_B">
    <property type="entry name" value="CPSase_L_chain_B"/>
    <property type="match status" value="1"/>
</dbReference>
<feature type="binding site" evidence="19">
    <location>
        <position position="841"/>
    </location>
    <ligand>
        <name>ATP</name>
        <dbReference type="ChEBI" id="CHEBI:30616"/>
        <label>2</label>
    </ligand>
</feature>
<dbReference type="PROSITE" id="PS51257">
    <property type="entry name" value="PROKAR_LIPOPROTEIN"/>
    <property type="match status" value="1"/>
</dbReference>
<evidence type="ECO:0000256" key="9">
    <source>
        <dbReference type="ARBA" id="ARBA00022737"/>
    </source>
</evidence>
<dbReference type="RefSeq" id="WP_183417663.1">
    <property type="nucleotide sequence ID" value="NZ_JACHXA010000011.1"/>
</dbReference>
<comment type="pathway">
    <text evidence="3 19">Amino-acid biosynthesis; L-arginine biosynthesis; carbamoyl phosphate from bicarbonate: step 1/1.</text>
</comment>
<keyword evidence="5 19" id="KW-0055">Arginine biosynthesis</keyword>
<keyword evidence="9 19" id="KW-0677">Repeat</keyword>
<feature type="binding site" evidence="19">
    <location>
        <position position="841"/>
    </location>
    <ligand>
        <name>Mg(2+)</name>
        <dbReference type="ChEBI" id="CHEBI:18420"/>
        <label>3</label>
    </ligand>
</feature>
<feature type="domain" description="MGS-like" evidence="21">
    <location>
        <begin position="948"/>
        <end position="1086"/>
    </location>
</feature>
<dbReference type="InterPro" id="IPR036914">
    <property type="entry name" value="MGS-like_dom_sf"/>
</dbReference>
<evidence type="ECO:0000256" key="4">
    <source>
        <dbReference type="ARBA" id="ARBA00009799"/>
    </source>
</evidence>
<feature type="binding site" evidence="19">
    <location>
        <position position="801"/>
    </location>
    <ligand>
        <name>ATP</name>
        <dbReference type="ChEBI" id="CHEBI:30616"/>
        <label>2</label>
    </ligand>
</feature>
<dbReference type="SMART" id="SM00851">
    <property type="entry name" value="MGS"/>
    <property type="match status" value="1"/>
</dbReference>
<feature type="binding site" evidence="19">
    <location>
        <position position="773"/>
    </location>
    <ligand>
        <name>ATP</name>
        <dbReference type="ChEBI" id="CHEBI:30616"/>
        <label>2</label>
    </ligand>
</feature>
<feature type="binding site" evidence="19">
    <location>
        <position position="241"/>
    </location>
    <ligand>
        <name>ATP</name>
        <dbReference type="ChEBI" id="CHEBI:30616"/>
        <label>1</label>
    </ligand>
</feature>
<evidence type="ECO:0000256" key="11">
    <source>
        <dbReference type="ARBA" id="ARBA00022840"/>
    </source>
</evidence>
<feature type="region of interest" description="Allosteric domain" evidence="19">
    <location>
        <begin position="948"/>
        <end position="1086"/>
    </location>
</feature>
<feature type="binding site" evidence="19">
    <location>
        <position position="301"/>
    </location>
    <ligand>
        <name>Mg(2+)</name>
        <dbReference type="ChEBI" id="CHEBI:18420"/>
        <label>2</label>
    </ligand>
</feature>
<organism evidence="22 23">
    <name type="scientific">Limibacillus halophilus</name>
    <dbReference type="NCBI Taxonomy" id="1579333"/>
    <lineage>
        <taxon>Bacteria</taxon>
        <taxon>Pseudomonadati</taxon>
        <taxon>Pseudomonadota</taxon>
        <taxon>Alphaproteobacteria</taxon>
        <taxon>Rhodospirillales</taxon>
        <taxon>Rhodovibrionaceae</taxon>
        <taxon>Limibacillus</taxon>
    </lineage>
</organism>
<feature type="binding site" evidence="19">
    <location>
        <position position="243"/>
    </location>
    <ligand>
        <name>ATP</name>
        <dbReference type="ChEBI" id="CHEBI:30616"/>
        <label>1</label>
    </ligand>
</feature>
<dbReference type="Gene3D" id="3.30.470.20">
    <property type="entry name" value="ATP-grasp fold, B domain"/>
    <property type="match status" value="2"/>
</dbReference>
<dbReference type="SUPFAM" id="SSF56059">
    <property type="entry name" value="Glutathione synthetase ATP-binding domain-like"/>
    <property type="match status" value="2"/>
</dbReference>